<dbReference type="SUPFAM" id="SSF56300">
    <property type="entry name" value="Metallo-dependent phosphatases"/>
    <property type="match status" value="1"/>
</dbReference>
<sequence>MAYFHIPLPEYRQAFNDDKNIRFGERLENECPPELNSGMFLAMREMRDVMATFVGHDHVNNYIVNYSDIALVFGCFSGWRTTYISQMNGVRVVELKEDKREFDTWIHLLDGTIKDKVSYPNEFVNP</sequence>
<proteinExistence type="predicted"/>
<protein>
    <recommendedName>
        <fullName evidence="2">Calcineurin-like phosphoesterase domain-containing protein</fullName>
    </recommendedName>
</protein>
<name>A0A645I354_9ZZZZ</name>
<gene>
    <name evidence="1" type="ORF">SDC9_192863</name>
</gene>
<organism evidence="1">
    <name type="scientific">bioreactor metagenome</name>
    <dbReference type="NCBI Taxonomy" id="1076179"/>
    <lineage>
        <taxon>unclassified sequences</taxon>
        <taxon>metagenomes</taxon>
        <taxon>ecological metagenomes</taxon>
    </lineage>
</organism>
<dbReference type="PANTHER" id="PTHR32440">
    <property type="entry name" value="PHOSPHATASE DCR2-RELATED-RELATED"/>
    <property type="match status" value="1"/>
</dbReference>
<dbReference type="GO" id="GO:0005737">
    <property type="term" value="C:cytoplasm"/>
    <property type="evidence" value="ECO:0007669"/>
    <property type="project" value="TreeGrafter"/>
</dbReference>
<reference evidence="1" key="1">
    <citation type="submission" date="2019-08" db="EMBL/GenBank/DDBJ databases">
        <authorList>
            <person name="Kucharzyk K."/>
            <person name="Murdoch R.W."/>
            <person name="Higgins S."/>
            <person name="Loffler F."/>
        </authorList>
    </citation>
    <scope>NUCLEOTIDE SEQUENCE</scope>
</reference>
<accession>A0A645I354</accession>
<evidence type="ECO:0000313" key="1">
    <source>
        <dbReference type="EMBL" id="MPN45296.1"/>
    </source>
</evidence>
<dbReference type="PANTHER" id="PTHR32440:SF11">
    <property type="entry name" value="METALLOPHOSPHOESTERASE DOMAIN-CONTAINING PROTEIN"/>
    <property type="match status" value="1"/>
</dbReference>
<comment type="caution">
    <text evidence="1">The sequence shown here is derived from an EMBL/GenBank/DDBJ whole genome shotgun (WGS) entry which is preliminary data.</text>
</comment>
<dbReference type="GO" id="GO:0016788">
    <property type="term" value="F:hydrolase activity, acting on ester bonds"/>
    <property type="evidence" value="ECO:0007669"/>
    <property type="project" value="TreeGrafter"/>
</dbReference>
<evidence type="ECO:0008006" key="2">
    <source>
        <dbReference type="Google" id="ProtNLM"/>
    </source>
</evidence>
<dbReference type="AlphaFoldDB" id="A0A645I354"/>
<dbReference type="InterPro" id="IPR029052">
    <property type="entry name" value="Metallo-depent_PP-like"/>
</dbReference>
<dbReference type="EMBL" id="VSSQ01105077">
    <property type="protein sequence ID" value="MPN45296.1"/>
    <property type="molecule type" value="Genomic_DNA"/>
</dbReference>